<feature type="transmembrane region" description="Helical" evidence="6">
    <location>
        <begin position="114"/>
        <end position="133"/>
    </location>
</feature>
<feature type="domain" description="GtrA/DPMS transmembrane" evidence="7">
    <location>
        <begin position="20"/>
        <end position="139"/>
    </location>
</feature>
<sequence>MIRSFIRNLVGGPFAPQMRRFVIVGIVAAGIQMVLLWAFVDVAGVNYLLGAVIAIEITIVLTYVANNAWTFRARRNDWVVEYLIGLVKTNLVRGTAIPIQLAVLYAFVEWGGLSYLLANAIAIGVSGLYRYVLDARWTWRR</sequence>
<comment type="caution">
    <text evidence="8">The sequence shown here is derived from an EMBL/GenBank/DDBJ whole genome shotgun (WGS) entry which is preliminary data.</text>
</comment>
<evidence type="ECO:0000313" key="8">
    <source>
        <dbReference type="EMBL" id="TKR24438.1"/>
    </source>
</evidence>
<keyword evidence="5 6" id="KW-0472">Membrane</keyword>
<dbReference type="InterPro" id="IPR051401">
    <property type="entry name" value="GtrA_CellWall_Glycosyl"/>
</dbReference>
<keyword evidence="9" id="KW-1185">Reference proteome</keyword>
<feature type="transmembrane region" description="Helical" evidence="6">
    <location>
        <begin position="46"/>
        <end position="69"/>
    </location>
</feature>
<comment type="subcellular location">
    <subcellularLocation>
        <location evidence="1">Membrane</location>
        <topology evidence="1">Multi-pass membrane protein</topology>
    </subcellularLocation>
</comment>
<proteinExistence type="inferred from homology"/>
<evidence type="ECO:0000256" key="4">
    <source>
        <dbReference type="ARBA" id="ARBA00022989"/>
    </source>
</evidence>
<feature type="transmembrane region" description="Helical" evidence="6">
    <location>
        <begin position="90"/>
        <end position="108"/>
    </location>
</feature>
<dbReference type="GO" id="GO:0000271">
    <property type="term" value="P:polysaccharide biosynthetic process"/>
    <property type="evidence" value="ECO:0007669"/>
    <property type="project" value="InterPro"/>
</dbReference>
<dbReference type="PANTHER" id="PTHR38459:SF1">
    <property type="entry name" value="PROPHAGE BACTOPRENOL-LINKED GLUCOSE TRANSLOCASE HOMOLOG"/>
    <property type="match status" value="1"/>
</dbReference>
<reference evidence="8 9" key="1">
    <citation type="submission" date="2019-04" db="EMBL/GenBank/DDBJ databases">
        <title>Natronomonas sp. F20-122 a newhaloarchaeon isolated from a saline saltern of Isla Bacuta, Huelva, Spain.</title>
        <authorList>
            <person name="Duran-Viseras A."/>
            <person name="Sanchez-Porro C."/>
            <person name="Ventosa A."/>
        </authorList>
    </citation>
    <scope>NUCLEOTIDE SEQUENCE [LARGE SCALE GENOMIC DNA]</scope>
    <source>
        <strain evidence="8 9">F20-122</strain>
    </source>
</reference>
<evidence type="ECO:0000256" key="5">
    <source>
        <dbReference type="ARBA" id="ARBA00023136"/>
    </source>
</evidence>
<dbReference type="EMBL" id="QKNX01000009">
    <property type="protein sequence ID" value="TKR24438.1"/>
    <property type="molecule type" value="Genomic_DNA"/>
</dbReference>
<gene>
    <name evidence="8" type="ORF">DM868_14480</name>
</gene>
<evidence type="ECO:0000256" key="3">
    <source>
        <dbReference type="ARBA" id="ARBA00022692"/>
    </source>
</evidence>
<accession>A0A4U5J9N4</accession>
<dbReference type="Pfam" id="PF04138">
    <property type="entry name" value="GtrA_DPMS_TM"/>
    <property type="match status" value="1"/>
</dbReference>
<organism evidence="8 9">
    <name type="scientific">Natronomonas salsuginis</name>
    <dbReference type="NCBI Taxonomy" id="2217661"/>
    <lineage>
        <taxon>Archaea</taxon>
        <taxon>Methanobacteriati</taxon>
        <taxon>Methanobacteriota</taxon>
        <taxon>Stenosarchaea group</taxon>
        <taxon>Halobacteria</taxon>
        <taxon>Halobacteriales</taxon>
        <taxon>Natronomonadaceae</taxon>
        <taxon>Natronomonas</taxon>
    </lineage>
</organism>
<dbReference type="PANTHER" id="PTHR38459">
    <property type="entry name" value="PROPHAGE BACTOPRENOL-LINKED GLUCOSE TRANSLOCASE HOMOLOG"/>
    <property type="match status" value="1"/>
</dbReference>
<dbReference type="AlphaFoldDB" id="A0A4U5J9N4"/>
<keyword evidence="3 6" id="KW-0812">Transmembrane</keyword>
<dbReference type="GO" id="GO:0005886">
    <property type="term" value="C:plasma membrane"/>
    <property type="evidence" value="ECO:0007669"/>
    <property type="project" value="TreeGrafter"/>
</dbReference>
<dbReference type="RefSeq" id="WP_137277555.1">
    <property type="nucleotide sequence ID" value="NZ_QKNX01000009.1"/>
</dbReference>
<evidence type="ECO:0000256" key="6">
    <source>
        <dbReference type="SAM" id="Phobius"/>
    </source>
</evidence>
<comment type="similarity">
    <text evidence="2">Belongs to the GtrA family.</text>
</comment>
<dbReference type="OrthoDB" id="198107at2157"/>
<feature type="transmembrane region" description="Helical" evidence="6">
    <location>
        <begin position="21"/>
        <end position="40"/>
    </location>
</feature>
<evidence type="ECO:0000256" key="1">
    <source>
        <dbReference type="ARBA" id="ARBA00004141"/>
    </source>
</evidence>
<evidence type="ECO:0000313" key="9">
    <source>
        <dbReference type="Proteomes" id="UP000308037"/>
    </source>
</evidence>
<protein>
    <submittedName>
        <fullName evidence="8">GtrA family protein</fullName>
    </submittedName>
</protein>
<evidence type="ECO:0000256" key="2">
    <source>
        <dbReference type="ARBA" id="ARBA00009399"/>
    </source>
</evidence>
<name>A0A4U5J9N4_9EURY</name>
<dbReference type="InterPro" id="IPR007267">
    <property type="entry name" value="GtrA_DPMS_TM"/>
</dbReference>
<keyword evidence="4 6" id="KW-1133">Transmembrane helix</keyword>
<evidence type="ECO:0000259" key="7">
    <source>
        <dbReference type="Pfam" id="PF04138"/>
    </source>
</evidence>
<dbReference type="Proteomes" id="UP000308037">
    <property type="component" value="Unassembled WGS sequence"/>
</dbReference>